<dbReference type="RefSeq" id="WP_241914028.1">
    <property type="nucleotide sequence ID" value="NZ_CP093326.1"/>
</dbReference>
<keyword evidence="2 5" id="KW-0378">Hydrolase</keyword>
<dbReference type="Pfam" id="PF02682">
    <property type="entry name" value="CT_C_D"/>
    <property type="match status" value="1"/>
</dbReference>
<dbReference type="SUPFAM" id="SSF160467">
    <property type="entry name" value="PH0987 N-terminal domain-like"/>
    <property type="match status" value="1"/>
</dbReference>
<sequence>MRILPFGEGALLAEFPALDDVLAHYAALSASPPPGVTELVPAARTILVTFAAPASTAVVRQWLEQTAPHDAEASTAEDSRDIVTLEVDYSGQDLPAVARLLGVSEAEVVRRHQHCEWTAAFTGFVPGFAYLVTPENPLQVPRLAEPRTRVPAGSVGLAGEFSGVYPSASPGGWQLIGRTDARLWDAAREQPALIAPGTRVRFRAV</sequence>
<name>A0ABY3W9S4_9MICC</name>
<dbReference type="InterPro" id="IPR029000">
    <property type="entry name" value="Cyclophilin-like_dom_sf"/>
</dbReference>
<dbReference type="PANTHER" id="PTHR34698:SF2">
    <property type="entry name" value="5-OXOPROLINASE SUBUNIT B"/>
    <property type="match status" value="1"/>
</dbReference>
<evidence type="ECO:0000313" key="5">
    <source>
        <dbReference type="EMBL" id="UNK45873.1"/>
    </source>
</evidence>
<dbReference type="GO" id="GO:0016787">
    <property type="term" value="F:hydrolase activity"/>
    <property type="evidence" value="ECO:0007669"/>
    <property type="project" value="UniProtKB-KW"/>
</dbReference>
<evidence type="ECO:0000313" key="6">
    <source>
        <dbReference type="Proteomes" id="UP000829069"/>
    </source>
</evidence>
<dbReference type="InterPro" id="IPR010016">
    <property type="entry name" value="PxpB"/>
</dbReference>
<accession>A0ABY3W9S4</accession>
<reference evidence="5 6" key="1">
    <citation type="submission" date="2022-03" db="EMBL/GenBank/DDBJ databases">
        <title>Isotopic signatures of nitrous oxide derived from detoxification processes.</title>
        <authorList>
            <person name="Behrendt U."/>
            <person name="Buchen C."/>
            <person name="Well R."/>
            <person name="Ulrich A."/>
            <person name="Rohe L."/>
            <person name="Kolb S."/>
            <person name="Schloter M."/>
            <person name="Horn M.A."/>
            <person name="Augustin J."/>
        </authorList>
    </citation>
    <scope>NUCLEOTIDE SEQUENCE [LARGE SCALE GENOMIC DNA]</scope>
    <source>
        <strain evidence="5 6">S4-C24</strain>
    </source>
</reference>
<dbReference type="Gene3D" id="3.30.1360.40">
    <property type="match status" value="1"/>
</dbReference>
<dbReference type="Proteomes" id="UP000829069">
    <property type="component" value="Chromosome"/>
</dbReference>
<keyword evidence="1" id="KW-0547">Nucleotide-binding</keyword>
<dbReference type="InterPro" id="IPR003833">
    <property type="entry name" value="CT_C_D"/>
</dbReference>
<dbReference type="SUPFAM" id="SSF50891">
    <property type="entry name" value="Cyclophilin-like"/>
    <property type="match status" value="1"/>
</dbReference>
<organism evidence="5 6">
    <name type="scientific">Arthrobacter sulfonylureivorans</name>
    <dbReference type="NCBI Taxonomy" id="2486855"/>
    <lineage>
        <taxon>Bacteria</taxon>
        <taxon>Bacillati</taxon>
        <taxon>Actinomycetota</taxon>
        <taxon>Actinomycetes</taxon>
        <taxon>Micrococcales</taxon>
        <taxon>Micrococcaceae</taxon>
        <taxon>Arthrobacter</taxon>
    </lineage>
</organism>
<proteinExistence type="predicted"/>
<dbReference type="Gene3D" id="2.40.100.10">
    <property type="entry name" value="Cyclophilin-like"/>
    <property type="match status" value="1"/>
</dbReference>
<dbReference type="PANTHER" id="PTHR34698">
    <property type="entry name" value="5-OXOPROLINASE SUBUNIT B"/>
    <property type="match status" value="1"/>
</dbReference>
<feature type="domain" description="Carboxyltransferase" evidence="4">
    <location>
        <begin position="1"/>
        <end position="194"/>
    </location>
</feature>
<evidence type="ECO:0000259" key="4">
    <source>
        <dbReference type="SMART" id="SM00796"/>
    </source>
</evidence>
<keyword evidence="6" id="KW-1185">Reference proteome</keyword>
<keyword evidence="3" id="KW-0067">ATP-binding</keyword>
<dbReference type="EMBL" id="CP093326">
    <property type="protein sequence ID" value="UNK45873.1"/>
    <property type="molecule type" value="Genomic_DNA"/>
</dbReference>
<evidence type="ECO:0000256" key="1">
    <source>
        <dbReference type="ARBA" id="ARBA00022741"/>
    </source>
</evidence>
<evidence type="ECO:0000256" key="2">
    <source>
        <dbReference type="ARBA" id="ARBA00022801"/>
    </source>
</evidence>
<evidence type="ECO:0000256" key="3">
    <source>
        <dbReference type="ARBA" id="ARBA00022840"/>
    </source>
</evidence>
<protein>
    <submittedName>
        <fullName evidence="5">Allophanate hydrolase subunit 1</fullName>
    </submittedName>
</protein>
<gene>
    <name evidence="5" type="ORF">MNQ99_00330</name>
</gene>
<dbReference type="SMART" id="SM00796">
    <property type="entry name" value="AHS1"/>
    <property type="match status" value="1"/>
</dbReference>